<evidence type="ECO:0000313" key="5">
    <source>
        <dbReference type="Proteomes" id="UP001501295"/>
    </source>
</evidence>
<dbReference type="Pfam" id="PF01068">
    <property type="entry name" value="DNA_ligase_A_M"/>
    <property type="match status" value="1"/>
</dbReference>
<organism evidence="4 5">
    <name type="scientific">Frondihabitans cladoniiphilus</name>
    <dbReference type="NCBI Taxonomy" id="715785"/>
    <lineage>
        <taxon>Bacteria</taxon>
        <taxon>Bacillati</taxon>
        <taxon>Actinomycetota</taxon>
        <taxon>Actinomycetes</taxon>
        <taxon>Micrococcales</taxon>
        <taxon>Microbacteriaceae</taxon>
        <taxon>Frondihabitans</taxon>
    </lineage>
</organism>
<dbReference type="Gene3D" id="3.30.470.30">
    <property type="entry name" value="DNA ligase/mRNA capping enzyme"/>
    <property type="match status" value="1"/>
</dbReference>
<dbReference type="Proteomes" id="UP001501295">
    <property type="component" value="Unassembled WGS sequence"/>
</dbReference>
<dbReference type="SUPFAM" id="SSF56091">
    <property type="entry name" value="DNA ligase/mRNA capping enzyme, catalytic domain"/>
    <property type="match status" value="1"/>
</dbReference>
<dbReference type="InterPro" id="IPR012310">
    <property type="entry name" value="DNA_ligase_ATP-dep_cent"/>
</dbReference>
<protein>
    <recommendedName>
        <fullName evidence="3">ATP-dependent DNA ligase family profile domain-containing protein</fullName>
    </recommendedName>
</protein>
<name>A0ABP8W952_9MICO</name>
<evidence type="ECO:0000256" key="1">
    <source>
        <dbReference type="ARBA" id="ARBA00007572"/>
    </source>
</evidence>
<dbReference type="InterPro" id="IPR050191">
    <property type="entry name" value="ATP-dep_DNA_ligase"/>
</dbReference>
<dbReference type="PANTHER" id="PTHR45674:SF4">
    <property type="entry name" value="DNA LIGASE 1"/>
    <property type="match status" value="1"/>
</dbReference>
<evidence type="ECO:0000259" key="3">
    <source>
        <dbReference type="Pfam" id="PF01068"/>
    </source>
</evidence>
<keyword evidence="2" id="KW-0436">Ligase</keyword>
<accession>A0ABP8W952</accession>
<feature type="domain" description="ATP-dependent DNA ligase family profile" evidence="3">
    <location>
        <begin position="13"/>
        <end position="112"/>
    </location>
</feature>
<gene>
    <name evidence="4" type="ORF">GCM10025780_33570</name>
</gene>
<evidence type="ECO:0000313" key="4">
    <source>
        <dbReference type="EMBL" id="GAA4684718.1"/>
    </source>
</evidence>
<keyword evidence="5" id="KW-1185">Reference proteome</keyword>
<comment type="caution">
    <text evidence="4">The sequence shown here is derived from an EMBL/GenBank/DDBJ whole genome shotgun (WGS) entry which is preliminary data.</text>
</comment>
<evidence type="ECO:0000256" key="2">
    <source>
        <dbReference type="ARBA" id="ARBA00022598"/>
    </source>
</evidence>
<reference evidence="5" key="1">
    <citation type="journal article" date="2019" name="Int. J. Syst. Evol. Microbiol.">
        <title>The Global Catalogue of Microorganisms (GCM) 10K type strain sequencing project: providing services to taxonomists for standard genome sequencing and annotation.</title>
        <authorList>
            <consortium name="The Broad Institute Genomics Platform"/>
            <consortium name="The Broad Institute Genome Sequencing Center for Infectious Disease"/>
            <person name="Wu L."/>
            <person name="Ma J."/>
        </authorList>
    </citation>
    <scope>NUCLEOTIDE SEQUENCE [LARGE SCALE GENOMIC DNA]</scope>
    <source>
        <strain evidence="5">JCM 18956</strain>
    </source>
</reference>
<dbReference type="PANTHER" id="PTHR45674">
    <property type="entry name" value="DNA LIGASE 1/3 FAMILY MEMBER"/>
    <property type="match status" value="1"/>
</dbReference>
<sequence length="121" mass="12990">MSPLPSAADPIAPMLAKAVTTVPEPDSVAGGLVYEPKWDGFRGLVYVAADGTVEIGSRGTKMLTRYFPELVAAIAAQVDGPCVLDGEIVVRRGDPGHEHLDWEALSQRIHPAESRIHLFSE</sequence>
<comment type="similarity">
    <text evidence="1">Belongs to the ATP-dependent DNA ligase family.</text>
</comment>
<dbReference type="EMBL" id="BAABLM010000010">
    <property type="protein sequence ID" value="GAA4684718.1"/>
    <property type="molecule type" value="Genomic_DNA"/>
</dbReference>
<proteinExistence type="inferred from homology"/>